<accession>A0AAN7DI07</accession>
<dbReference type="Proteomes" id="UP001304243">
    <property type="component" value="Unassembled WGS sequence"/>
</dbReference>
<comment type="catalytic activity">
    <reaction evidence="10">
        <text>a 5'-end diphospho-ribonucleoside in mRNA + GTP + H(+) = a 5'-end (5'-triphosphoguanosine)-ribonucleoside in mRNA + diphosphate</text>
        <dbReference type="Rhea" id="RHEA:67012"/>
        <dbReference type="Rhea" id="RHEA-COMP:17165"/>
        <dbReference type="Rhea" id="RHEA-COMP:17166"/>
        <dbReference type="ChEBI" id="CHEBI:15378"/>
        <dbReference type="ChEBI" id="CHEBI:33019"/>
        <dbReference type="ChEBI" id="CHEBI:37565"/>
        <dbReference type="ChEBI" id="CHEBI:167616"/>
        <dbReference type="ChEBI" id="CHEBI:167617"/>
        <dbReference type="EC" id="2.7.7.50"/>
    </reaction>
    <physiologicalReaction direction="left-to-right" evidence="10">
        <dbReference type="Rhea" id="RHEA:67013"/>
    </physiologicalReaction>
</comment>
<organism evidence="14 15">
    <name type="scientific">Mucor velutinosus</name>
    <dbReference type="NCBI Taxonomy" id="708070"/>
    <lineage>
        <taxon>Eukaryota</taxon>
        <taxon>Fungi</taxon>
        <taxon>Fungi incertae sedis</taxon>
        <taxon>Mucoromycota</taxon>
        <taxon>Mucoromycotina</taxon>
        <taxon>Mucoromycetes</taxon>
        <taxon>Mucorales</taxon>
        <taxon>Mucorineae</taxon>
        <taxon>Mucoraceae</taxon>
        <taxon>Mucor</taxon>
    </lineage>
</organism>
<feature type="compositionally biased region" description="Polar residues" evidence="11">
    <location>
        <begin position="752"/>
        <end position="767"/>
    </location>
</feature>
<keyword evidence="4" id="KW-0808">Transferase</keyword>
<feature type="compositionally biased region" description="Low complexity" evidence="11">
    <location>
        <begin position="768"/>
        <end position="779"/>
    </location>
</feature>
<dbReference type="Pfam" id="PF01331">
    <property type="entry name" value="mRNA_cap_enzyme"/>
    <property type="match status" value="1"/>
</dbReference>
<keyword evidence="9" id="KW-0539">Nucleus</keyword>
<keyword evidence="5" id="KW-0548">Nucleotidyltransferase</keyword>
<feature type="compositionally biased region" description="Polar residues" evidence="11">
    <location>
        <begin position="514"/>
        <end position="531"/>
    </location>
</feature>
<dbReference type="GO" id="GO:0005525">
    <property type="term" value="F:GTP binding"/>
    <property type="evidence" value="ECO:0007669"/>
    <property type="project" value="UniProtKB-KW"/>
</dbReference>
<sequence length="931" mass="105689">MQATESLQIPEFIGKRVDPTYSKVLQLRLKELLNSQNDSFPGSQPVSFESRHLIDIEREDYFVCEKSDGVRYLLFFLHSPKGPASFLFDRNKHWYYVPNLLFPVRGRENEFLKDTLMDGELVLDIDANKKTWRYLIFDLMVVNGSTIIQRSFSSRLGMLQQDIIQPFNARMRTQIDPAKLPPFTIELKKMERSYGLHLVFEQIPKLKHKSDGIIWTPVKCPYTPGTCEKLLKWKPPELNTVDFRIAARWSKEHKPIYSIEVLSNGVTYKFYDHFQPEPALATQWKNQLPDGRIAEFRYDPQCEVTIIEQGYAPTVRKGGWRFVRFRDDKSTANDEQVVKKILNSIQDGVTKEQLLACMDRVRAAWKAREKGLPMPPLPSKAPGNLTLTTQITPTASMSSTPTSSSVLQSPGFPSASSGYFRESHDSSSRSNSISEEPPTPMKRKSSTPSVTTPLKESVEVKEDEPVDRKRLKSLAEEEPQQPSALASASTNSISSPSLPVNVKTEKVDVEPHFANNNNEHQHPSRQAQQQPIALPKQRVSKQMKSEESRSRKTSLVEEKAAPDLQLPPSSSAKISKIPAAVNTHSARTLSAPVIAAMPETTAAAAPTALPELNKVEDSRRSKSIPQLPKETIMQTPKKAKSSSSIHNLLTTSVEPTPSKRAYDFSNILQQNKKSSPIHQQPQSQSQPQAPHQPLQQQVHHQQFQSLQQQQQQQPHQPQPVQFINFHAEGRQSPQQMNKNHVLIIRSESNSQPAITAQYQHQQQRTWKNSSSNNSVNNNVKYENHTPTPPPRSQSPSSHIAPSQESYSPYNNQAVPTPYHHLPPQNQQQQQQPCHPSYYGQYQHQRPQAPTPPPPSQQQHPAHMYCYRRNEQPVAHSYQQQQQQSMHRQQPYPQPPHPQPPQQNTIQPSSSSPVSPPKRKNSQKAKLDFILN</sequence>
<keyword evidence="6" id="KW-0547">Nucleotide-binding</keyword>
<keyword evidence="3" id="KW-0507">mRNA processing</keyword>
<dbReference type="CDD" id="cd07895">
    <property type="entry name" value="Adenylation_mRNA_capping"/>
    <property type="match status" value="1"/>
</dbReference>
<evidence type="ECO:0000256" key="11">
    <source>
        <dbReference type="SAM" id="MobiDB-lite"/>
    </source>
</evidence>
<feature type="region of interest" description="Disordered" evidence="11">
    <location>
        <begin position="671"/>
        <end position="717"/>
    </location>
</feature>
<name>A0AAN7DI07_9FUNG</name>
<evidence type="ECO:0000256" key="8">
    <source>
        <dbReference type="ARBA" id="ARBA00023134"/>
    </source>
</evidence>
<dbReference type="InterPro" id="IPR012340">
    <property type="entry name" value="NA-bd_OB-fold"/>
</dbReference>
<protein>
    <recommendedName>
        <fullName evidence="2">mRNA guanylyltransferase</fullName>
        <ecNumber evidence="2">2.7.7.50</ecNumber>
    </recommendedName>
</protein>
<comment type="subcellular location">
    <subcellularLocation>
        <location evidence="1">Nucleus</location>
    </subcellularLocation>
</comment>
<dbReference type="SUPFAM" id="SSF56091">
    <property type="entry name" value="DNA ligase/mRNA capping enzyme, catalytic domain"/>
    <property type="match status" value="1"/>
</dbReference>
<evidence type="ECO:0000259" key="12">
    <source>
        <dbReference type="Pfam" id="PF01331"/>
    </source>
</evidence>
<keyword evidence="8" id="KW-0342">GTP-binding</keyword>
<proteinExistence type="predicted"/>
<dbReference type="GO" id="GO:0005524">
    <property type="term" value="F:ATP binding"/>
    <property type="evidence" value="ECO:0007669"/>
    <property type="project" value="InterPro"/>
</dbReference>
<dbReference type="PANTHER" id="PTHR10367">
    <property type="entry name" value="MRNA-CAPPING ENZYME"/>
    <property type="match status" value="1"/>
</dbReference>
<dbReference type="GO" id="GO:0006370">
    <property type="term" value="P:7-methylguanosine mRNA capping"/>
    <property type="evidence" value="ECO:0007669"/>
    <property type="project" value="UniProtKB-KW"/>
</dbReference>
<feature type="compositionally biased region" description="Polar residues" evidence="11">
    <location>
        <begin position="799"/>
        <end position="814"/>
    </location>
</feature>
<keyword evidence="7" id="KW-0506">mRNA capping</keyword>
<evidence type="ECO:0000256" key="10">
    <source>
        <dbReference type="ARBA" id="ARBA00044624"/>
    </source>
</evidence>
<dbReference type="RefSeq" id="XP_064684094.1">
    <property type="nucleotide sequence ID" value="XM_064820174.1"/>
</dbReference>
<dbReference type="InterPro" id="IPR051029">
    <property type="entry name" value="mRNA_Capping_Enz/RNA_Phosphat"/>
</dbReference>
<evidence type="ECO:0000313" key="14">
    <source>
        <dbReference type="EMBL" id="KAK4517428.1"/>
    </source>
</evidence>
<keyword evidence="15" id="KW-1185">Reference proteome</keyword>
<evidence type="ECO:0000256" key="5">
    <source>
        <dbReference type="ARBA" id="ARBA00022695"/>
    </source>
</evidence>
<feature type="compositionally biased region" description="Low complexity" evidence="11">
    <location>
        <begin position="822"/>
        <end position="832"/>
    </location>
</feature>
<dbReference type="AlphaFoldDB" id="A0AAN7DI07"/>
<evidence type="ECO:0000256" key="9">
    <source>
        <dbReference type="ARBA" id="ARBA00023242"/>
    </source>
</evidence>
<dbReference type="SUPFAM" id="SSF50249">
    <property type="entry name" value="Nucleic acid-binding proteins"/>
    <property type="match status" value="1"/>
</dbReference>
<evidence type="ECO:0000256" key="4">
    <source>
        <dbReference type="ARBA" id="ARBA00022679"/>
    </source>
</evidence>
<dbReference type="Gene3D" id="3.30.470.30">
    <property type="entry name" value="DNA ligase/mRNA capping enzyme"/>
    <property type="match status" value="1"/>
</dbReference>
<evidence type="ECO:0000256" key="6">
    <source>
        <dbReference type="ARBA" id="ARBA00022741"/>
    </source>
</evidence>
<feature type="compositionally biased region" description="Pro residues" evidence="11">
    <location>
        <begin position="891"/>
        <end position="900"/>
    </location>
</feature>
<feature type="compositionally biased region" description="Basic and acidic residues" evidence="11">
    <location>
        <begin position="543"/>
        <end position="561"/>
    </location>
</feature>
<dbReference type="InterPro" id="IPR013846">
    <property type="entry name" value="mRNA_cap_enzyme_C"/>
</dbReference>
<evidence type="ECO:0000256" key="3">
    <source>
        <dbReference type="ARBA" id="ARBA00022664"/>
    </source>
</evidence>
<feature type="compositionally biased region" description="Low complexity" evidence="11">
    <location>
        <begin position="674"/>
        <end position="717"/>
    </location>
</feature>
<evidence type="ECO:0000256" key="2">
    <source>
        <dbReference type="ARBA" id="ARBA00012475"/>
    </source>
</evidence>
<dbReference type="GO" id="GO:0005634">
    <property type="term" value="C:nucleus"/>
    <property type="evidence" value="ECO:0007669"/>
    <property type="project" value="UniProtKB-SubCell"/>
</dbReference>
<dbReference type="Pfam" id="PF03919">
    <property type="entry name" value="mRNA_cap_C"/>
    <property type="match status" value="1"/>
</dbReference>
<dbReference type="GO" id="GO:0004484">
    <property type="term" value="F:mRNA guanylyltransferase activity"/>
    <property type="evidence" value="ECO:0007669"/>
    <property type="project" value="UniProtKB-EC"/>
</dbReference>
<feature type="region of interest" description="Disordered" evidence="11">
    <location>
        <begin position="752"/>
        <end position="931"/>
    </location>
</feature>
<feature type="compositionally biased region" description="Low complexity" evidence="11">
    <location>
        <begin position="567"/>
        <end position="577"/>
    </location>
</feature>
<feature type="compositionally biased region" description="Low complexity" evidence="11">
    <location>
        <begin position="875"/>
        <end position="890"/>
    </location>
</feature>
<feature type="compositionally biased region" description="Low complexity" evidence="11">
    <location>
        <begin position="901"/>
        <end position="912"/>
    </location>
</feature>
<evidence type="ECO:0000313" key="15">
    <source>
        <dbReference type="Proteomes" id="UP001304243"/>
    </source>
</evidence>
<dbReference type="Gene3D" id="2.40.50.140">
    <property type="entry name" value="Nucleic acid-binding proteins"/>
    <property type="match status" value="1"/>
</dbReference>
<feature type="compositionally biased region" description="Low complexity" evidence="11">
    <location>
        <begin position="483"/>
        <end position="497"/>
    </location>
</feature>
<evidence type="ECO:0000256" key="7">
    <source>
        <dbReference type="ARBA" id="ARBA00023042"/>
    </source>
</evidence>
<feature type="region of interest" description="Disordered" evidence="11">
    <location>
        <begin position="605"/>
        <end position="658"/>
    </location>
</feature>
<feature type="region of interest" description="Disordered" evidence="11">
    <location>
        <begin position="394"/>
        <end position="577"/>
    </location>
</feature>
<gene>
    <name evidence="14" type="ORF">ATC70_000763</name>
</gene>
<dbReference type="EMBL" id="JASEJX010000013">
    <property type="protein sequence ID" value="KAK4517428.1"/>
    <property type="molecule type" value="Genomic_DNA"/>
</dbReference>
<reference evidence="14 15" key="1">
    <citation type="submission" date="2022-11" db="EMBL/GenBank/DDBJ databases">
        <title>Mucor velutinosus strain NIH1002 WGS.</title>
        <authorList>
            <person name="Subramanian P."/>
            <person name="Mullikin J.C."/>
            <person name="Segre J.A."/>
            <person name="Zelazny A.M."/>
        </authorList>
    </citation>
    <scope>NUCLEOTIDE SEQUENCE [LARGE SCALE GENOMIC DNA]</scope>
    <source>
        <strain evidence="14 15">NIH1002</strain>
    </source>
</reference>
<feature type="compositionally biased region" description="Polar residues" evidence="11">
    <location>
        <begin position="641"/>
        <end position="655"/>
    </location>
</feature>
<dbReference type="PANTHER" id="PTHR10367:SF17">
    <property type="entry name" value="MRNA-CAPPING ENZYME"/>
    <property type="match status" value="1"/>
</dbReference>
<evidence type="ECO:0000259" key="13">
    <source>
        <dbReference type="Pfam" id="PF03919"/>
    </source>
</evidence>
<comment type="caution">
    <text evidence="14">The sequence shown here is derived from an EMBL/GenBank/DDBJ whole genome shotgun (WGS) entry which is preliminary data.</text>
</comment>
<feature type="domain" description="mRNA capping enzyme adenylation" evidence="12">
    <location>
        <begin position="44"/>
        <end position="234"/>
    </location>
</feature>
<dbReference type="EC" id="2.7.7.50" evidence="2"/>
<dbReference type="GeneID" id="89944465"/>
<evidence type="ECO:0000256" key="1">
    <source>
        <dbReference type="ARBA" id="ARBA00004123"/>
    </source>
</evidence>
<feature type="compositionally biased region" description="Low complexity" evidence="11">
    <location>
        <begin position="394"/>
        <end position="410"/>
    </location>
</feature>
<feature type="domain" description="mRNA capping enzyme C-terminal" evidence="13">
    <location>
        <begin position="238"/>
        <end position="355"/>
    </location>
</feature>
<dbReference type="InterPro" id="IPR001339">
    <property type="entry name" value="mRNA_cap_enzyme_adenylation"/>
</dbReference>